<feature type="compositionally biased region" description="Polar residues" evidence="4">
    <location>
        <begin position="594"/>
        <end position="610"/>
    </location>
</feature>
<keyword evidence="3 6" id="KW-0012">Acyltransferase</keyword>
<dbReference type="GO" id="GO:0036149">
    <property type="term" value="P:phosphatidylinositol acyl-chain remodeling"/>
    <property type="evidence" value="ECO:0007669"/>
    <property type="project" value="TreeGrafter"/>
</dbReference>
<dbReference type="SMART" id="SM00563">
    <property type="entry name" value="PlsC"/>
    <property type="match status" value="1"/>
</dbReference>
<name>A0A4Z1P6L2_9PEZI</name>
<dbReference type="Pfam" id="PF16076">
    <property type="entry name" value="Acyltransf_C"/>
    <property type="match status" value="1"/>
</dbReference>
<evidence type="ECO:0000256" key="3">
    <source>
        <dbReference type="ARBA" id="ARBA00023315"/>
    </source>
</evidence>
<proteinExistence type="inferred from homology"/>
<keyword evidence="7" id="KW-1185">Reference proteome</keyword>
<evidence type="ECO:0000256" key="2">
    <source>
        <dbReference type="ARBA" id="ARBA00022679"/>
    </source>
</evidence>
<gene>
    <name evidence="6" type="ORF">E6O75_ATG07600</name>
</gene>
<feature type="domain" description="Phospholipid/glycerol acyltransferase" evidence="5">
    <location>
        <begin position="124"/>
        <end position="246"/>
    </location>
</feature>
<reference evidence="6 7" key="1">
    <citation type="submission" date="2019-04" db="EMBL/GenBank/DDBJ databases">
        <title>High contiguity whole genome sequence and gene annotation resource for two Venturia nashicola isolates.</title>
        <authorList>
            <person name="Prokchorchik M."/>
            <person name="Won K."/>
            <person name="Lee Y."/>
            <person name="Choi E.D."/>
            <person name="Segonzac C."/>
            <person name="Sohn K.H."/>
        </authorList>
    </citation>
    <scope>NUCLEOTIDE SEQUENCE [LARGE SCALE GENOMIC DNA]</scope>
    <source>
        <strain evidence="6 7">PRI2</strain>
    </source>
</reference>
<sequence>MTPNPLLELGAGLSSKTVQNHPSGPPQHGPIGQGERGFAAASTFMSGIMAISATQFLGAPLKLIDPKFYDAYMAFTKQSFGVLITSMVQWWSPTVVRVSGDTTIPKQLFHKPDGTLECRFPRRLVMMANHQLYTDWLYLWWVAYTNNMHGYIYIILKESLKSIPIIGWGCQFYNFIFLSRKWEQDQASFRKHLNELNNADDPMWLLIFPEGTNLAKGTKEKSKQWAEKTGVKDMKHQLLPRSKGLQFCLQNLRTTTDWLYDVTIGYEGIPPEEFGQDIFTLRSSMFEGRPPKSVNMHFRRFKIDDIPIDDDKAFDLWLRNRWREKDYLLEHFVRYNRFPEDEQWLFKQKAAKKTGPMNAKFIETQIKTNNLEEFLSIFAPLSSIMMVMNLFYGGQNPEDLLKLVGEAAQQQQQLSLVRDDASTTNPLRLEKATGNPNSSMPSVASLQEIQGSMTPSAAQRNFLQQYIAAVKPSVQKALSLPDTTQTLKSSVPIRTANSSIGAPRKKMPLAQSTAPAKSTPATPKTPIRPKVATSSTTSTSPSMKFRPATVKKPANSTTSAPSKIDKPAKPKSAPPMKTNEPKKSATASKPLPLTATNLSKIPSSSPQKPTAMTAPSKIGQRATTIAQPPTTPSKPLPAKNTPPLNPGTKDPKQLGKSINIDPTTLSKMKPKPASNKAKPDPKKITIDPSILAKMNPKNEIQKKEVEPKKVTIDPLILAKMKAKSEGERKKAEPRNVTIDPVILARMKEVKKV</sequence>
<dbReference type="AlphaFoldDB" id="A0A4Z1P6L2"/>
<evidence type="ECO:0000259" key="5">
    <source>
        <dbReference type="SMART" id="SM00563"/>
    </source>
</evidence>
<comment type="similarity">
    <text evidence="1">Belongs to the 1-acyl-sn-glycerol-3-phosphate acyltransferase family.</text>
</comment>
<dbReference type="PANTHER" id="PTHR10983:SF16">
    <property type="entry name" value="LYSOCARDIOLIPIN ACYLTRANSFERASE 1"/>
    <property type="match status" value="1"/>
</dbReference>
<evidence type="ECO:0000256" key="1">
    <source>
        <dbReference type="ARBA" id="ARBA00008655"/>
    </source>
</evidence>
<organism evidence="6 7">
    <name type="scientific">Venturia nashicola</name>
    <dbReference type="NCBI Taxonomy" id="86259"/>
    <lineage>
        <taxon>Eukaryota</taxon>
        <taxon>Fungi</taxon>
        <taxon>Dikarya</taxon>
        <taxon>Ascomycota</taxon>
        <taxon>Pezizomycotina</taxon>
        <taxon>Dothideomycetes</taxon>
        <taxon>Pleosporomycetidae</taxon>
        <taxon>Venturiales</taxon>
        <taxon>Venturiaceae</taxon>
        <taxon>Venturia</taxon>
    </lineage>
</organism>
<comment type="caution">
    <text evidence="6">The sequence shown here is derived from an EMBL/GenBank/DDBJ whole genome shotgun (WGS) entry which is preliminary data.</text>
</comment>
<dbReference type="Pfam" id="PF01553">
    <property type="entry name" value="Acyltransferase"/>
    <property type="match status" value="1"/>
</dbReference>
<dbReference type="PANTHER" id="PTHR10983">
    <property type="entry name" value="1-ACYLGLYCEROL-3-PHOSPHATE ACYLTRANSFERASE-RELATED"/>
    <property type="match status" value="1"/>
</dbReference>
<dbReference type="OrthoDB" id="189226at2759"/>
<protein>
    <submittedName>
        <fullName evidence="6">Acyltransferase-domain-containing protein</fullName>
    </submittedName>
</protein>
<keyword evidence="2 6" id="KW-0808">Transferase</keyword>
<feature type="compositionally biased region" description="Low complexity" evidence="4">
    <location>
        <begin position="510"/>
        <end position="525"/>
    </location>
</feature>
<dbReference type="GO" id="GO:0005783">
    <property type="term" value="C:endoplasmic reticulum"/>
    <property type="evidence" value="ECO:0007669"/>
    <property type="project" value="TreeGrafter"/>
</dbReference>
<evidence type="ECO:0000256" key="4">
    <source>
        <dbReference type="SAM" id="MobiDB-lite"/>
    </source>
</evidence>
<evidence type="ECO:0000313" key="7">
    <source>
        <dbReference type="Proteomes" id="UP000298493"/>
    </source>
</evidence>
<feature type="region of interest" description="Disordered" evidence="4">
    <location>
        <begin position="489"/>
        <end position="706"/>
    </location>
</feature>
<dbReference type="STRING" id="86259.A0A4Z1P6L2"/>
<dbReference type="EMBL" id="SNSC02000011">
    <property type="protein sequence ID" value="TID20140.1"/>
    <property type="molecule type" value="Genomic_DNA"/>
</dbReference>
<evidence type="ECO:0000313" key="6">
    <source>
        <dbReference type="EMBL" id="TID20140.1"/>
    </source>
</evidence>
<feature type="region of interest" description="Disordered" evidence="4">
    <location>
        <begin position="415"/>
        <end position="442"/>
    </location>
</feature>
<dbReference type="Proteomes" id="UP000298493">
    <property type="component" value="Unassembled WGS sequence"/>
</dbReference>
<dbReference type="InterPro" id="IPR032098">
    <property type="entry name" value="Acyltransf_C"/>
</dbReference>
<dbReference type="GO" id="GO:0016746">
    <property type="term" value="F:acyltransferase activity"/>
    <property type="evidence" value="ECO:0007669"/>
    <property type="project" value="UniProtKB-KW"/>
</dbReference>
<feature type="region of interest" description="Disordered" evidence="4">
    <location>
        <begin position="14"/>
        <end position="33"/>
    </location>
</feature>
<accession>A0A4Z1P6L2</accession>
<dbReference type="SUPFAM" id="SSF69593">
    <property type="entry name" value="Glycerol-3-phosphate (1)-acyltransferase"/>
    <property type="match status" value="1"/>
</dbReference>
<dbReference type="InterPro" id="IPR002123">
    <property type="entry name" value="Plipid/glycerol_acylTrfase"/>
</dbReference>
<dbReference type="CDD" id="cd07990">
    <property type="entry name" value="LPLAT_LCLAT1-like"/>
    <property type="match status" value="1"/>
</dbReference>